<dbReference type="GO" id="GO:0005634">
    <property type="term" value="C:nucleus"/>
    <property type="evidence" value="ECO:0007669"/>
    <property type="project" value="UniProtKB-SubCell"/>
</dbReference>
<evidence type="ECO:0000313" key="13">
    <source>
        <dbReference type="EMBL" id="CAH1113906.1"/>
    </source>
</evidence>
<keyword evidence="9" id="KW-0804">Transcription</keyword>
<keyword evidence="10" id="KW-0539">Nucleus</keyword>
<dbReference type="Gene3D" id="3.90.70.40">
    <property type="match status" value="1"/>
</dbReference>
<dbReference type="GO" id="GO:0004843">
    <property type="term" value="F:cysteine-type deubiquitinase activity"/>
    <property type="evidence" value="ECO:0007669"/>
    <property type="project" value="UniProtKB-EC"/>
</dbReference>
<dbReference type="InterPro" id="IPR033865">
    <property type="entry name" value="Ataxin-3"/>
</dbReference>
<dbReference type="SMART" id="SM01246">
    <property type="entry name" value="Josephin"/>
    <property type="match status" value="1"/>
</dbReference>
<protein>
    <recommendedName>
        <fullName evidence="3">ubiquitinyl hydrolase 1</fullName>
        <ecNumber evidence="3">3.4.19.12</ecNumber>
    </recommendedName>
</protein>
<evidence type="ECO:0000256" key="5">
    <source>
        <dbReference type="ARBA" id="ARBA00022786"/>
    </source>
</evidence>
<sequence>MKFPIMDVIFHEKQEGSLCAQHCLNFLLQGPYFTAVKLSTLAQKLDEEEIKMAESGEESEEYHKFLQQSSGNMDDVGYFSVQVISSAFQVWGLELVPYSSTDKRLLSDPSDMTASFAISEITGLQYEK</sequence>
<keyword evidence="8" id="KW-0805">Transcription regulation</keyword>
<evidence type="ECO:0000256" key="10">
    <source>
        <dbReference type="ARBA" id="ARBA00023242"/>
    </source>
</evidence>
<dbReference type="PANTHER" id="PTHR14159:SF0">
    <property type="entry name" value="ATAXIN-3-RELATED"/>
    <property type="match status" value="1"/>
</dbReference>
<keyword evidence="7" id="KW-0788">Thiol protease</keyword>
<keyword evidence="6" id="KW-0378">Hydrolase</keyword>
<name>A0A9P0D962_9CUCU</name>
<accession>A0A9P0D962</accession>
<dbReference type="Pfam" id="PF02099">
    <property type="entry name" value="Josephin"/>
    <property type="match status" value="1"/>
</dbReference>
<keyword evidence="14" id="KW-1185">Reference proteome</keyword>
<comment type="catalytic activity">
    <reaction evidence="1">
        <text>Thiol-dependent hydrolysis of ester, thioester, amide, peptide and isopeptide bonds formed by the C-terminal Gly of ubiquitin (a 76-residue protein attached to proteins as an intracellular targeting signal).</text>
        <dbReference type="EC" id="3.4.19.12"/>
    </reaction>
</comment>
<dbReference type="PANTHER" id="PTHR14159">
    <property type="entry name" value="ATAXIN-3-RELATED"/>
    <property type="match status" value="1"/>
</dbReference>
<dbReference type="Gene3D" id="1.10.287.10">
    <property type="entry name" value="S15/NS1, RNA-binding"/>
    <property type="match status" value="1"/>
</dbReference>
<keyword evidence="5" id="KW-0833">Ubl conjugation pathway</keyword>
<proteinExistence type="predicted"/>
<organism evidence="13 14">
    <name type="scientific">Psylliodes chrysocephalus</name>
    <dbReference type="NCBI Taxonomy" id="3402493"/>
    <lineage>
        <taxon>Eukaryota</taxon>
        <taxon>Metazoa</taxon>
        <taxon>Ecdysozoa</taxon>
        <taxon>Arthropoda</taxon>
        <taxon>Hexapoda</taxon>
        <taxon>Insecta</taxon>
        <taxon>Pterygota</taxon>
        <taxon>Neoptera</taxon>
        <taxon>Endopterygota</taxon>
        <taxon>Coleoptera</taxon>
        <taxon>Polyphaga</taxon>
        <taxon>Cucujiformia</taxon>
        <taxon>Chrysomeloidea</taxon>
        <taxon>Chrysomelidae</taxon>
        <taxon>Galerucinae</taxon>
        <taxon>Alticini</taxon>
        <taxon>Psylliodes</taxon>
    </lineage>
</organism>
<feature type="domain" description="Josephin" evidence="12">
    <location>
        <begin position="6"/>
        <end position="128"/>
    </location>
</feature>
<evidence type="ECO:0000256" key="9">
    <source>
        <dbReference type="ARBA" id="ARBA00023163"/>
    </source>
</evidence>
<comment type="subcellular location">
    <subcellularLocation>
        <location evidence="2">Nucleus</location>
    </subcellularLocation>
</comment>
<evidence type="ECO:0000256" key="11">
    <source>
        <dbReference type="PROSITE-ProRule" id="PRU00331"/>
    </source>
</evidence>
<dbReference type="OrthoDB" id="10063692at2759"/>
<evidence type="ECO:0000256" key="7">
    <source>
        <dbReference type="ARBA" id="ARBA00022807"/>
    </source>
</evidence>
<dbReference type="GO" id="GO:0006508">
    <property type="term" value="P:proteolysis"/>
    <property type="evidence" value="ECO:0007669"/>
    <property type="project" value="UniProtKB-KW"/>
</dbReference>
<dbReference type="Proteomes" id="UP001153636">
    <property type="component" value="Chromosome 7"/>
</dbReference>
<reference evidence="13" key="1">
    <citation type="submission" date="2022-01" db="EMBL/GenBank/DDBJ databases">
        <authorList>
            <person name="King R."/>
        </authorList>
    </citation>
    <scope>NUCLEOTIDE SEQUENCE</scope>
</reference>
<dbReference type="EC" id="3.4.19.12" evidence="3"/>
<evidence type="ECO:0000259" key="12">
    <source>
        <dbReference type="PROSITE" id="PS50957"/>
    </source>
</evidence>
<evidence type="ECO:0000256" key="3">
    <source>
        <dbReference type="ARBA" id="ARBA00012759"/>
    </source>
</evidence>
<dbReference type="GO" id="GO:0016579">
    <property type="term" value="P:protein deubiquitination"/>
    <property type="evidence" value="ECO:0007669"/>
    <property type="project" value="InterPro"/>
</dbReference>
<comment type="caution">
    <text evidence="11">Lacks conserved residue(s) required for the propagation of feature annotation.</text>
</comment>
<dbReference type="AlphaFoldDB" id="A0A9P0D962"/>
<keyword evidence="4" id="KW-0645">Protease</keyword>
<gene>
    <name evidence="13" type="ORF">PSYICH_LOCUS13551</name>
</gene>
<dbReference type="InterPro" id="IPR006155">
    <property type="entry name" value="Josephin"/>
</dbReference>
<dbReference type="PRINTS" id="PR01233">
    <property type="entry name" value="JOSEPHIN"/>
</dbReference>
<evidence type="ECO:0000256" key="2">
    <source>
        <dbReference type="ARBA" id="ARBA00004123"/>
    </source>
</evidence>
<evidence type="ECO:0000256" key="6">
    <source>
        <dbReference type="ARBA" id="ARBA00022801"/>
    </source>
</evidence>
<evidence type="ECO:0000256" key="1">
    <source>
        <dbReference type="ARBA" id="ARBA00000707"/>
    </source>
</evidence>
<dbReference type="EMBL" id="OV651819">
    <property type="protein sequence ID" value="CAH1113906.1"/>
    <property type="molecule type" value="Genomic_DNA"/>
</dbReference>
<evidence type="ECO:0000313" key="14">
    <source>
        <dbReference type="Proteomes" id="UP001153636"/>
    </source>
</evidence>
<evidence type="ECO:0000256" key="4">
    <source>
        <dbReference type="ARBA" id="ARBA00022670"/>
    </source>
</evidence>
<dbReference type="PROSITE" id="PS50957">
    <property type="entry name" value="JOSEPHIN"/>
    <property type="match status" value="1"/>
</dbReference>
<evidence type="ECO:0000256" key="8">
    <source>
        <dbReference type="ARBA" id="ARBA00023015"/>
    </source>
</evidence>